<evidence type="ECO:0000313" key="2">
    <source>
        <dbReference type="EMBL" id="CAI9103706.1"/>
    </source>
</evidence>
<keyword evidence="1" id="KW-0812">Transmembrane</keyword>
<keyword evidence="1" id="KW-1133">Transmembrane helix</keyword>
<keyword evidence="1" id="KW-0472">Membrane</keyword>
<gene>
    <name evidence="2" type="ORF">OLC1_LOCUS12805</name>
</gene>
<reference evidence="2" key="1">
    <citation type="submission" date="2023-03" db="EMBL/GenBank/DDBJ databases">
        <authorList>
            <person name="Julca I."/>
        </authorList>
    </citation>
    <scope>NUCLEOTIDE SEQUENCE</scope>
</reference>
<dbReference type="AlphaFoldDB" id="A0AAV1D763"/>
<dbReference type="EMBL" id="OX459121">
    <property type="protein sequence ID" value="CAI9103706.1"/>
    <property type="molecule type" value="Genomic_DNA"/>
</dbReference>
<feature type="transmembrane region" description="Helical" evidence="1">
    <location>
        <begin position="77"/>
        <end position="95"/>
    </location>
</feature>
<evidence type="ECO:0000256" key="1">
    <source>
        <dbReference type="SAM" id="Phobius"/>
    </source>
</evidence>
<sequence>MKFYLGGSQLLMSDVVNRRRGTTVAGGGPDSPVTEMDHNVRKLLQASLWTAEAVYILWLFLLRYAPGDPVWAISSETIHSLIGASLNLFFVLPFLNAVGFRFLEAPVLHPMSDGLFNFVIAWTLLFVPLLYTDRRRNSYKAFLIPYMAIRLNKDDETVTTRRTSPLGSVMINGASFVGLIGAAVCLLSVLWAIYGRADGDFGDVAKRLDFLVNLLGFERLAYAIIWDICLYPIFQPWLIGENLQKLPQICPCSWFSCLLYMFER</sequence>
<proteinExistence type="predicted"/>
<name>A0AAV1D763_OLDCO</name>
<dbReference type="PANTHER" id="PTHR36367:SF2">
    <property type="entry name" value="TRANSMEMBRANE PROTEIN"/>
    <property type="match status" value="1"/>
</dbReference>
<dbReference type="PANTHER" id="PTHR36367">
    <property type="entry name" value="TRANSMEMBRANE PROTEIN"/>
    <property type="match status" value="1"/>
</dbReference>
<organism evidence="2 3">
    <name type="scientific">Oldenlandia corymbosa var. corymbosa</name>
    <dbReference type="NCBI Taxonomy" id="529605"/>
    <lineage>
        <taxon>Eukaryota</taxon>
        <taxon>Viridiplantae</taxon>
        <taxon>Streptophyta</taxon>
        <taxon>Embryophyta</taxon>
        <taxon>Tracheophyta</taxon>
        <taxon>Spermatophyta</taxon>
        <taxon>Magnoliopsida</taxon>
        <taxon>eudicotyledons</taxon>
        <taxon>Gunneridae</taxon>
        <taxon>Pentapetalae</taxon>
        <taxon>asterids</taxon>
        <taxon>lamiids</taxon>
        <taxon>Gentianales</taxon>
        <taxon>Rubiaceae</taxon>
        <taxon>Rubioideae</taxon>
        <taxon>Spermacoceae</taxon>
        <taxon>Hedyotis-Oldenlandia complex</taxon>
        <taxon>Oldenlandia</taxon>
    </lineage>
</organism>
<feature type="transmembrane region" description="Helical" evidence="1">
    <location>
        <begin position="115"/>
        <end position="132"/>
    </location>
</feature>
<evidence type="ECO:0000313" key="3">
    <source>
        <dbReference type="Proteomes" id="UP001161247"/>
    </source>
</evidence>
<feature type="transmembrane region" description="Helical" evidence="1">
    <location>
        <begin position="169"/>
        <end position="194"/>
    </location>
</feature>
<feature type="transmembrane region" description="Helical" evidence="1">
    <location>
        <begin position="46"/>
        <end position="65"/>
    </location>
</feature>
<accession>A0AAV1D763</accession>
<keyword evidence="3" id="KW-1185">Reference proteome</keyword>
<dbReference type="Proteomes" id="UP001161247">
    <property type="component" value="Chromosome 4"/>
</dbReference>
<protein>
    <submittedName>
        <fullName evidence="2">OLC1v1002241C1</fullName>
    </submittedName>
</protein>